<keyword evidence="1" id="KW-0472">Membrane</keyword>
<evidence type="ECO:0000313" key="2">
    <source>
        <dbReference type="EMBL" id="ARF14107.1"/>
    </source>
</evidence>
<dbReference type="Proteomes" id="UP000192486">
    <property type="component" value="Chromosome"/>
</dbReference>
<reference evidence="2 3" key="1">
    <citation type="submission" date="2016-04" db="EMBL/GenBank/DDBJ databases">
        <title>Comparative Genomics and Epigenetics of Sporosarcina ureae.</title>
        <authorList>
            <person name="Oliver A.S."/>
            <person name="Cooper K.K."/>
        </authorList>
    </citation>
    <scope>NUCLEOTIDE SEQUENCE [LARGE SCALE GENOMIC DNA]</scope>
    <source>
        <strain evidence="2 3">S204</strain>
    </source>
</reference>
<name>A0ABM6JV86_SPOUR</name>
<protein>
    <submittedName>
        <fullName evidence="2">Uncharacterized protein</fullName>
    </submittedName>
</protein>
<evidence type="ECO:0000256" key="1">
    <source>
        <dbReference type="SAM" id="Phobius"/>
    </source>
</evidence>
<sequence length="59" mass="6417">MAIKSKNRNGLVGSLIAIALALGSLMYCASFTVDLFLDGWERLNLATHYFGRIIRGGTV</sequence>
<dbReference type="RefSeq" id="WP_029053940.1">
    <property type="nucleotide sequence ID" value="NZ_CP015108.1"/>
</dbReference>
<evidence type="ECO:0000313" key="3">
    <source>
        <dbReference type="Proteomes" id="UP000192486"/>
    </source>
</evidence>
<feature type="transmembrane region" description="Helical" evidence="1">
    <location>
        <begin position="12"/>
        <end position="33"/>
    </location>
</feature>
<keyword evidence="1" id="KW-1133">Transmembrane helix</keyword>
<dbReference type="EMBL" id="CP015108">
    <property type="protein sequence ID" value="ARF14107.1"/>
    <property type="molecule type" value="Genomic_DNA"/>
</dbReference>
<accession>A0ABM6JV86</accession>
<keyword evidence="1" id="KW-0812">Transmembrane</keyword>
<proteinExistence type="predicted"/>
<keyword evidence="3" id="KW-1185">Reference proteome</keyword>
<organism evidence="2 3">
    <name type="scientific">Sporosarcina ureae</name>
    <dbReference type="NCBI Taxonomy" id="1571"/>
    <lineage>
        <taxon>Bacteria</taxon>
        <taxon>Bacillati</taxon>
        <taxon>Bacillota</taxon>
        <taxon>Bacilli</taxon>
        <taxon>Bacillales</taxon>
        <taxon>Caryophanaceae</taxon>
        <taxon>Sporosarcina</taxon>
    </lineage>
</organism>
<gene>
    <name evidence="2" type="ORF">SporoS204_08095</name>
</gene>